<proteinExistence type="predicted"/>
<dbReference type="CDD" id="cd16028">
    <property type="entry name" value="PMH"/>
    <property type="match status" value="1"/>
</dbReference>
<dbReference type="Pfam" id="PF00884">
    <property type="entry name" value="Sulfatase"/>
    <property type="match status" value="1"/>
</dbReference>
<dbReference type="Gene3D" id="3.40.720.10">
    <property type="entry name" value="Alkaline Phosphatase, subunit A"/>
    <property type="match status" value="1"/>
</dbReference>
<dbReference type="GO" id="GO:0008484">
    <property type="term" value="F:sulfuric ester hydrolase activity"/>
    <property type="evidence" value="ECO:0007669"/>
    <property type="project" value="TreeGrafter"/>
</dbReference>
<accession>A0AAE9NHC5</accession>
<keyword evidence="1" id="KW-0479">Metal-binding</keyword>
<keyword evidence="2 4" id="KW-0378">Hydrolase</keyword>
<name>A0AAE9NHC5_9BRAD</name>
<dbReference type="PANTHER" id="PTHR45953">
    <property type="entry name" value="IDURONATE 2-SULFATASE"/>
    <property type="match status" value="1"/>
</dbReference>
<dbReference type="InterPro" id="IPR017850">
    <property type="entry name" value="Alkaline_phosphatase_core_sf"/>
</dbReference>
<dbReference type="GO" id="GO:0005737">
    <property type="term" value="C:cytoplasm"/>
    <property type="evidence" value="ECO:0007669"/>
    <property type="project" value="TreeGrafter"/>
</dbReference>
<evidence type="ECO:0000256" key="2">
    <source>
        <dbReference type="ARBA" id="ARBA00022801"/>
    </source>
</evidence>
<dbReference type="Proteomes" id="UP001058872">
    <property type="component" value="Chromosome"/>
</dbReference>
<reference evidence="4" key="1">
    <citation type="submission" date="2018-04" db="EMBL/GenBank/DDBJ databases">
        <title>Genomes of Endosymbiotic and Endophytic Bradyrhizobium Publication status.</title>
        <authorList>
            <person name="Guha S."/>
            <person name="Jorrin B."/>
            <person name="Sarkar M."/>
            <person name="Poole P.S."/>
            <person name="DasGupta M."/>
        </authorList>
    </citation>
    <scope>NUCLEOTIDE SEQUENCE</scope>
    <source>
        <strain evidence="4">WBOS16</strain>
    </source>
</reference>
<evidence type="ECO:0000259" key="3">
    <source>
        <dbReference type="Pfam" id="PF00884"/>
    </source>
</evidence>
<evidence type="ECO:0000313" key="5">
    <source>
        <dbReference type="Proteomes" id="UP001058872"/>
    </source>
</evidence>
<gene>
    <name evidence="4" type="ORF">DCM83_30100</name>
</gene>
<dbReference type="EMBL" id="CP028989">
    <property type="protein sequence ID" value="UUO69050.1"/>
    <property type="molecule type" value="Genomic_DNA"/>
</dbReference>
<evidence type="ECO:0000313" key="4">
    <source>
        <dbReference type="EMBL" id="UUO69050.1"/>
    </source>
</evidence>
<dbReference type="AlphaFoldDB" id="A0AAE9NHC5"/>
<evidence type="ECO:0000256" key="1">
    <source>
        <dbReference type="ARBA" id="ARBA00022723"/>
    </source>
</evidence>
<sequence length="542" mass="61638">MPTRNVLFIMCDQLRYDYLSCSGHPYLQTPNIDALAARGVRFTRAYVQSPVCGPSRMSYYTGRYMRSHGSNWNGFPLRIGEPTLGDHLRQLGVRTALVGKTHMTSDNEGMQRLGIDPGSTIGVLASECGFEPYDRDDGLHPSARRQRSEPYNAYLRSKGYEGNNPWETWANSGAAADGSLQNGWLLVHADKKARAPDEDTETPWTTREAMRFIAEAAAEQRPWCLHLSYIKPHWPYIAPAPYHEMFGKEQVVPAVRDERERGNETHPVYKAFMNLRVSRNFSREEVRQRVIPAYMGLIKQIDDQLGDLFAFLKEKELDKTTMIVFTSDHGDYLGDHWLGEKDLFHDVSVKVPMIVVDPSPEADNTRGTTCDALVEAIDLTPTFIEFFGATSPRHIVEGKSLMPWLRGAAPSHWRTHVFSEYDYSMQDVRGYLGLGVDQCRLFMVFDGRWKYIHAPGFRPMLFDLQSDPQELRDLGADPAHGDTLVRMRAALLDWALTDHNRITTPDARIESYSSATQLKGGILIGYWDEAELEEARQRLQPD</sequence>
<dbReference type="PANTHER" id="PTHR45953:SF1">
    <property type="entry name" value="IDURONATE 2-SULFATASE"/>
    <property type="match status" value="1"/>
</dbReference>
<dbReference type="InterPro" id="IPR000917">
    <property type="entry name" value="Sulfatase_N"/>
</dbReference>
<protein>
    <submittedName>
        <fullName evidence="4">Phosphonate monoester hydrolase</fullName>
    </submittedName>
</protein>
<feature type="domain" description="Sulfatase N-terminal" evidence="3">
    <location>
        <begin position="4"/>
        <end position="388"/>
    </location>
</feature>
<dbReference type="RefSeq" id="WP_257175895.1">
    <property type="nucleotide sequence ID" value="NZ_CP028989.1"/>
</dbReference>
<dbReference type="FunFam" id="3.40.720.10:FF:000062">
    <property type="entry name" value="Probable sulfatase"/>
    <property type="match status" value="1"/>
</dbReference>
<organism evidence="4 5">
    <name type="scientific">Bradyrhizobium betae</name>
    <dbReference type="NCBI Taxonomy" id="244734"/>
    <lineage>
        <taxon>Bacteria</taxon>
        <taxon>Pseudomonadati</taxon>
        <taxon>Pseudomonadota</taxon>
        <taxon>Alphaproteobacteria</taxon>
        <taxon>Hyphomicrobiales</taxon>
        <taxon>Nitrobacteraceae</taxon>
        <taxon>Bradyrhizobium</taxon>
    </lineage>
</organism>
<dbReference type="SUPFAM" id="SSF53649">
    <property type="entry name" value="Alkaline phosphatase-like"/>
    <property type="match status" value="1"/>
</dbReference>
<dbReference type="GO" id="GO:0046872">
    <property type="term" value="F:metal ion binding"/>
    <property type="evidence" value="ECO:0007669"/>
    <property type="project" value="UniProtKB-KW"/>
</dbReference>